<sequence>MATEPSAVCPRSVWNRRTHIGGLRQKQAVQITGDEVGRRKPKGGKEGSGRAEAQCHVGRFA</sequence>
<keyword evidence="4" id="KW-1185">Reference proteome</keyword>
<reference evidence="3" key="4">
    <citation type="journal article" date="2015" name="G3 (Bethesda)">
        <title>Genome sequences of three phytopathogenic species of the Magnaporthaceae family of fungi.</title>
        <authorList>
            <person name="Okagaki L.H."/>
            <person name="Nunes C.C."/>
            <person name="Sailsbery J."/>
            <person name="Clay B."/>
            <person name="Brown D."/>
            <person name="John T."/>
            <person name="Oh Y."/>
            <person name="Young N."/>
            <person name="Fitzgerald M."/>
            <person name="Haas B.J."/>
            <person name="Zeng Q."/>
            <person name="Young S."/>
            <person name="Adiconis X."/>
            <person name="Fan L."/>
            <person name="Levin J.Z."/>
            <person name="Mitchell T.K."/>
            <person name="Okubara P.A."/>
            <person name="Farman M.L."/>
            <person name="Kohn L.M."/>
            <person name="Birren B."/>
            <person name="Ma L.-J."/>
            <person name="Dean R.A."/>
        </authorList>
    </citation>
    <scope>NUCLEOTIDE SEQUENCE</scope>
    <source>
        <strain evidence="3">R3-111a-1</strain>
    </source>
</reference>
<reference evidence="2" key="2">
    <citation type="submission" date="2010-07" db="EMBL/GenBank/DDBJ databases">
        <authorList>
            <consortium name="The Broad Institute Genome Sequencing Platform"/>
            <consortium name="Broad Institute Genome Sequencing Center for Infectious Disease"/>
            <person name="Ma L.-J."/>
            <person name="Dead R."/>
            <person name="Young S."/>
            <person name="Zeng Q."/>
            <person name="Koehrsen M."/>
            <person name="Alvarado L."/>
            <person name="Berlin A."/>
            <person name="Chapman S.B."/>
            <person name="Chen Z."/>
            <person name="Freedman E."/>
            <person name="Gellesch M."/>
            <person name="Goldberg J."/>
            <person name="Griggs A."/>
            <person name="Gujja S."/>
            <person name="Heilman E.R."/>
            <person name="Heiman D."/>
            <person name="Hepburn T."/>
            <person name="Howarth C."/>
            <person name="Jen D."/>
            <person name="Larson L."/>
            <person name="Mehta T."/>
            <person name="Neiman D."/>
            <person name="Pearson M."/>
            <person name="Roberts A."/>
            <person name="Saif S."/>
            <person name="Shea T."/>
            <person name="Shenoy N."/>
            <person name="Sisk P."/>
            <person name="Stolte C."/>
            <person name="Sykes S."/>
            <person name="Walk T."/>
            <person name="White J."/>
            <person name="Yandava C."/>
            <person name="Haas B."/>
            <person name="Nusbaum C."/>
            <person name="Birren B."/>
        </authorList>
    </citation>
    <scope>NUCLEOTIDE SEQUENCE</scope>
    <source>
        <strain evidence="2">R3-111a-1</strain>
    </source>
</reference>
<reference evidence="2" key="3">
    <citation type="submission" date="2010-09" db="EMBL/GenBank/DDBJ databases">
        <title>Annotation of Gaeumannomyces graminis var. tritici R3-111a-1.</title>
        <authorList>
            <consortium name="The Broad Institute Genome Sequencing Platform"/>
            <person name="Ma L.-J."/>
            <person name="Dead R."/>
            <person name="Young S.K."/>
            <person name="Zeng Q."/>
            <person name="Gargeya S."/>
            <person name="Fitzgerald M."/>
            <person name="Haas B."/>
            <person name="Abouelleil A."/>
            <person name="Alvarado L."/>
            <person name="Arachchi H.M."/>
            <person name="Berlin A."/>
            <person name="Brown A."/>
            <person name="Chapman S.B."/>
            <person name="Chen Z."/>
            <person name="Dunbar C."/>
            <person name="Freedman E."/>
            <person name="Gearin G."/>
            <person name="Gellesch M."/>
            <person name="Goldberg J."/>
            <person name="Griggs A."/>
            <person name="Gujja S."/>
            <person name="Heiman D."/>
            <person name="Howarth C."/>
            <person name="Larson L."/>
            <person name="Lui A."/>
            <person name="MacDonald P.J.P."/>
            <person name="Mehta T."/>
            <person name="Montmayeur A."/>
            <person name="Murphy C."/>
            <person name="Neiman D."/>
            <person name="Pearson M."/>
            <person name="Priest M."/>
            <person name="Roberts A."/>
            <person name="Saif S."/>
            <person name="Shea T."/>
            <person name="Shenoy N."/>
            <person name="Sisk P."/>
            <person name="Stolte C."/>
            <person name="Sykes S."/>
            <person name="Yandava C."/>
            <person name="Wortman J."/>
            <person name="Nusbaum C."/>
            <person name="Birren B."/>
        </authorList>
    </citation>
    <scope>NUCLEOTIDE SEQUENCE</scope>
    <source>
        <strain evidence="2">R3-111a-1</strain>
    </source>
</reference>
<protein>
    <submittedName>
        <fullName evidence="2 3">Uncharacterized protein</fullName>
    </submittedName>
</protein>
<dbReference type="HOGENOM" id="CLU_2922749_0_0_1"/>
<dbReference type="EnsemblFungi" id="EJT80788">
    <property type="protein sequence ID" value="EJT80788"/>
    <property type="gene ID" value="GGTG_00782"/>
</dbReference>
<dbReference type="EMBL" id="GL385395">
    <property type="protein sequence ID" value="EJT80788.1"/>
    <property type="molecule type" value="Genomic_DNA"/>
</dbReference>
<dbReference type="AlphaFoldDB" id="J3NHP5"/>
<evidence type="ECO:0000313" key="2">
    <source>
        <dbReference type="EMBL" id="EJT80788.1"/>
    </source>
</evidence>
<reference evidence="4" key="1">
    <citation type="submission" date="2010-07" db="EMBL/GenBank/DDBJ databases">
        <title>The genome sequence of Gaeumannomyces graminis var. tritici strain R3-111a-1.</title>
        <authorList>
            <consortium name="The Broad Institute Genome Sequencing Platform"/>
            <person name="Ma L.-J."/>
            <person name="Dead R."/>
            <person name="Young S."/>
            <person name="Zeng Q."/>
            <person name="Koehrsen M."/>
            <person name="Alvarado L."/>
            <person name="Berlin A."/>
            <person name="Chapman S.B."/>
            <person name="Chen Z."/>
            <person name="Freedman E."/>
            <person name="Gellesch M."/>
            <person name="Goldberg J."/>
            <person name="Griggs A."/>
            <person name="Gujja S."/>
            <person name="Heilman E.R."/>
            <person name="Heiman D."/>
            <person name="Hepburn T."/>
            <person name="Howarth C."/>
            <person name="Jen D."/>
            <person name="Larson L."/>
            <person name="Mehta T."/>
            <person name="Neiman D."/>
            <person name="Pearson M."/>
            <person name="Roberts A."/>
            <person name="Saif S."/>
            <person name="Shea T."/>
            <person name="Shenoy N."/>
            <person name="Sisk P."/>
            <person name="Stolte C."/>
            <person name="Sykes S."/>
            <person name="Walk T."/>
            <person name="White J."/>
            <person name="Yandava C."/>
            <person name="Haas B."/>
            <person name="Nusbaum C."/>
            <person name="Birren B."/>
        </authorList>
    </citation>
    <scope>NUCLEOTIDE SEQUENCE [LARGE SCALE GENOMIC DNA]</scope>
    <source>
        <strain evidence="4">R3-111a-1</strain>
    </source>
</reference>
<feature type="region of interest" description="Disordered" evidence="1">
    <location>
        <begin position="33"/>
        <end position="61"/>
    </location>
</feature>
<dbReference type="GeneID" id="20341240"/>
<accession>J3NHP5</accession>
<evidence type="ECO:0000313" key="3">
    <source>
        <dbReference type="EnsemblFungi" id="EJT80788"/>
    </source>
</evidence>
<reference evidence="3" key="5">
    <citation type="submission" date="2018-04" db="UniProtKB">
        <authorList>
            <consortium name="EnsemblFungi"/>
        </authorList>
    </citation>
    <scope>IDENTIFICATION</scope>
    <source>
        <strain evidence="3">R3-111a-1</strain>
    </source>
</reference>
<evidence type="ECO:0000256" key="1">
    <source>
        <dbReference type="SAM" id="MobiDB-lite"/>
    </source>
</evidence>
<dbReference type="VEuPathDB" id="FungiDB:GGTG_00782"/>
<name>J3NHP5_GAET3</name>
<dbReference type="Proteomes" id="UP000006039">
    <property type="component" value="Unassembled WGS sequence"/>
</dbReference>
<evidence type="ECO:0000313" key="4">
    <source>
        <dbReference type="Proteomes" id="UP000006039"/>
    </source>
</evidence>
<gene>
    <name evidence="3" type="primary">20341240</name>
    <name evidence="2" type="ORF">GGTG_00782</name>
</gene>
<feature type="compositionally biased region" description="Basic and acidic residues" evidence="1">
    <location>
        <begin position="35"/>
        <end position="49"/>
    </location>
</feature>
<proteinExistence type="predicted"/>
<dbReference type="RefSeq" id="XP_009216797.1">
    <property type="nucleotide sequence ID" value="XM_009218533.1"/>
</dbReference>
<organism evidence="2">
    <name type="scientific">Gaeumannomyces tritici (strain R3-111a-1)</name>
    <name type="common">Wheat and barley take-all root rot fungus</name>
    <name type="synonym">Gaeumannomyces graminis var. tritici</name>
    <dbReference type="NCBI Taxonomy" id="644352"/>
    <lineage>
        <taxon>Eukaryota</taxon>
        <taxon>Fungi</taxon>
        <taxon>Dikarya</taxon>
        <taxon>Ascomycota</taxon>
        <taxon>Pezizomycotina</taxon>
        <taxon>Sordariomycetes</taxon>
        <taxon>Sordariomycetidae</taxon>
        <taxon>Magnaporthales</taxon>
        <taxon>Magnaporthaceae</taxon>
        <taxon>Gaeumannomyces</taxon>
    </lineage>
</organism>